<reference evidence="6" key="2">
    <citation type="submission" date="2025-09" db="UniProtKB">
        <authorList>
            <consortium name="Ensembl"/>
        </authorList>
    </citation>
    <scope>IDENTIFICATION</scope>
</reference>
<dbReference type="OMA" id="CLPKSTE"/>
<dbReference type="GO" id="GO:0005912">
    <property type="term" value="C:adherens junction"/>
    <property type="evidence" value="ECO:0007669"/>
    <property type="project" value="TreeGrafter"/>
</dbReference>
<evidence type="ECO:0000313" key="7">
    <source>
        <dbReference type="Proteomes" id="UP000694388"/>
    </source>
</evidence>
<dbReference type="GO" id="GO:0007015">
    <property type="term" value="P:actin filament organization"/>
    <property type="evidence" value="ECO:0007669"/>
    <property type="project" value="TreeGrafter"/>
</dbReference>
<comment type="similarity">
    <text evidence="2">Belongs to the shroom family.</text>
</comment>
<dbReference type="InterPro" id="IPR027685">
    <property type="entry name" value="Shroom_fam"/>
</dbReference>
<evidence type="ECO:0000256" key="2">
    <source>
        <dbReference type="ARBA" id="ARBA00006469"/>
    </source>
</evidence>
<keyword evidence="7" id="KW-1185">Reference proteome</keyword>
<dbReference type="PROSITE" id="PS51307">
    <property type="entry name" value="ASD2"/>
    <property type="match status" value="1"/>
</dbReference>
<keyword evidence="4" id="KW-0206">Cytoskeleton</keyword>
<dbReference type="Proteomes" id="UP000694388">
    <property type="component" value="Unplaced"/>
</dbReference>
<dbReference type="AlphaFoldDB" id="A0A8C4N807"/>
<evidence type="ECO:0000256" key="1">
    <source>
        <dbReference type="ARBA" id="ARBA00004245"/>
    </source>
</evidence>
<protein>
    <recommendedName>
        <fullName evidence="5">ASD2 domain-containing protein</fullName>
    </recommendedName>
</protein>
<evidence type="ECO:0000256" key="3">
    <source>
        <dbReference type="ARBA" id="ARBA00022490"/>
    </source>
</evidence>
<dbReference type="GO" id="GO:0051015">
    <property type="term" value="F:actin filament binding"/>
    <property type="evidence" value="ECO:0007669"/>
    <property type="project" value="InterPro"/>
</dbReference>
<keyword evidence="3" id="KW-0963">Cytoplasm</keyword>
<comment type="subcellular location">
    <subcellularLocation>
        <location evidence="1">Cytoplasm</location>
        <location evidence="1">Cytoskeleton</location>
    </subcellularLocation>
</comment>
<reference evidence="6" key="1">
    <citation type="submission" date="2025-08" db="UniProtKB">
        <authorList>
            <consortium name="Ensembl"/>
        </authorList>
    </citation>
    <scope>IDENTIFICATION</scope>
</reference>
<dbReference type="Pfam" id="PF08687">
    <property type="entry name" value="ASD2"/>
    <property type="match status" value="1"/>
</dbReference>
<evidence type="ECO:0000256" key="4">
    <source>
        <dbReference type="ARBA" id="ARBA00023212"/>
    </source>
</evidence>
<name>A0A8C4N807_EPTBU</name>
<evidence type="ECO:0000313" key="6">
    <source>
        <dbReference type="Ensembl" id="ENSEBUP00000002991.1"/>
    </source>
</evidence>
<dbReference type="Gene3D" id="6.10.250.3120">
    <property type="match status" value="1"/>
</dbReference>
<dbReference type="GO" id="GO:0016324">
    <property type="term" value="C:apical plasma membrane"/>
    <property type="evidence" value="ECO:0007669"/>
    <property type="project" value="TreeGrafter"/>
</dbReference>
<dbReference type="Ensembl" id="ENSEBUT00000003354.1">
    <property type="protein sequence ID" value="ENSEBUP00000002991.1"/>
    <property type="gene ID" value="ENSEBUG00000002204.1"/>
</dbReference>
<feature type="domain" description="ASD2" evidence="5">
    <location>
        <begin position="1"/>
        <end position="117"/>
    </location>
</feature>
<dbReference type="PANTHER" id="PTHR15012">
    <property type="entry name" value="APICAL PROTEIN/SHROOM-RELATED"/>
    <property type="match status" value="1"/>
</dbReference>
<dbReference type="PANTHER" id="PTHR15012:SF32">
    <property type="entry name" value="PROTEIN SHROOM"/>
    <property type="match status" value="1"/>
</dbReference>
<evidence type="ECO:0000259" key="5">
    <source>
        <dbReference type="PROSITE" id="PS51307"/>
    </source>
</evidence>
<sequence>MFLDLDMVVNLLLSICGRLARVESAISCLPKSTEPRMSRKQLDLQGKLEDARELQRDLKIRETTMAGLLASSLSPSQLKDYHHLIGLKASVLITQRHLEESLQSAEFQLDVLKPRLDRSKASA</sequence>
<dbReference type="GO" id="GO:0030864">
    <property type="term" value="C:cortical actin cytoskeleton"/>
    <property type="evidence" value="ECO:0007669"/>
    <property type="project" value="TreeGrafter"/>
</dbReference>
<proteinExistence type="inferred from homology"/>
<accession>A0A8C4N807</accession>
<dbReference type="InterPro" id="IPR014799">
    <property type="entry name" value="ASD2_dom"/>
</dbReference>
<dbReference type="GO" id="GO:0043296">
    <property type="term" value="C:apical junction complex"/>
    <property type="evidence" value="ECO:0007669"/>
    <property type="project" value="TreeGrafter"/>
</dbReference>
<organism evidence="6 7">
    <name type="scientific">Eptatretus burgeri</name>
    <name type="common">Inshore hagfish</name>
    <dbReference type="NCBI Taxonomy" id="7764"/>
    <lineage>
        <taxon>Eukaryota</taxon>
        <taxon>Metazoa</taxon>
        <taxon>Chordata</taxon>
        <taxon>Craniata</taxon>
        <taxon>Vertebrata</taxon>
        <taxon>Cyclostomata</taxon>
        <taxon>Myxini</taxon>
        <taxon>Myxiniformes</taxon>
        <taxon>Myxinidae</taxon>
        <taxon>Eptatretinae</taxon>
        <taxon>Eptatretus</taxon>
    </lineage>
</organism>